<sequence length="158" mass="18410">MSSGPSGDRDRARVESALEQAIARGDFDDLPGAGRPLDLPPSHDPDWWIRQRLAEDDVDRDALLPVVVLLRREYEQRDATLAELPDEQMVRDYANDFTERVREDRRGTPLARMLAPEMDPDDAVERWRELRAATADTEPVRPEPVEPPRRRRWWWPFS</sequence>
<proteinExistence type="predicted"/>
<reference evidence="3 4" key="1">
    <citation type="journal article" date="2017" name="Elife">
        <title>Extensive horizontal gene transfer in cheese-associated bacteria.</title>
        <authorList>
            <person name="Bonham K.S."/>
            <person name="Wolfe B.E."/>
            <person name="Dutton R.J."/>
        </authorList>
    </citation>
    <scope>NUCLEOTIDE SEQUENCE [LARGE SCALE GENOMIC DNA]</scope>
    <source>
        <strain evidence="3 4">341_9</strain>
    </source>
</reference>
<feature type="region of interest" description="Disordered" evidence="1">
    <location>
        <begin position="1"/>
        <end position="44"/>
    </location>
</feature>
<accession>A0A2A3YKW9</accession>
<dbReference type="OrthoDB" id="3395286at2"/>
<evidence type="ECO:0000259" key="2">
    <source>
        <dbReference type="Pfam" id="PF09350"/>
    </source>
</evidence>
<dbReference type="EMBL" id="NRGR01000008">
    <property type="protein sequence ID" value="PCC39943.1"/>
    <property type="molecule type" value="Genomic_DNA"/>
</dbReference>
<dbReference type="Proteomes" id="UP000218598">
    <property type="component" value="Unassembled WGS sequence"/>
</dbReference>
<feature type="domain" description="DnaJ homologue subfamily C member 28 conserved" evidence="2">
    <location>
        <begin position="14"/>
        <end position="81"/>
    </location>
</feature>
<comment type="caution">
    <text evidence="3">The sequence shown here is derived from an EMBL/GenBank/DDBJ whole genome shotgun (WGS) entry which is preliminary data.</text>
</comment>
<name>A0A2A3YKW9_9MICO</name>
<dbReference type="Pfam" id="PF09350">
    <property type="entry name" value="DJC28_CD"/>
    <property type="match status" value="1"/>
</dbReference>
<evidence type="ECO:0000313" key="4">
    <source>
        <dbReference type="Proteomes" id="UP000218598"/>
    </source>
</evidence>
<dbReference type="InterPro" id="IPR018961">
    <property type="entry name" value="DnaJ_homolog_subfam-C_membr-28"/>
</dbReference>
<feature type="compositionally biased region" description="Basic and acidic residues" evidence="1">
    <location>
        <begin position="7"/>
        <end position="16"/>
    </location>
</feature>
<protein>
    <recommendedName>
        <fullName evidence="2">DnaJ homologue subfamily C member 28 conserved domain-containing protein</fullName>
    </recommendedName>
</protein>
<keyword evidence="4" id="KW-1185">Reference proteome</keyword>
<organism evidence="3 4">
    <name type="scientific">Brachybacterium alimentarium</name>
    <dbReference type="NCBI Taxonomy" id="47845"/>
    <lineage>
        <taxon>Bacteria</taxon>
        <taxon>Bacillati</taxon>
        <taxon>Actinomycetota</taxon>
        <taxon>Actinomycetes</taxon>
        <taxon>Micrococcales</taxon>
        <taxon>Dermabacteraceae</taxon>
        <taxon>Brachybacterium</taxon>
    </lineage>
</organism>
<evidence type="ECO:0000313" key="3">
    <source>
        <dbReference type="EMBL" id="PCC39943.1"/>
    </source>
</evidence>
<dbReference type="AlphaFoldDB" id="A0A2A3YKW9"/>
<evidence type="ECO:0000256" key="1">
    <source>
        <dbReference type="SAM" id="MobiDB-lite"/>
    </source>
</evidence>
<gene>
    <name evidence="3" type="ORF">CIK66_04570</name>
</gene>